<dbReference type="PANTHER" id="PTHR46268:SF6">
    <property type="entry name" value="UNIVERSAL STRESS PROTEIN UP12"/>
    <property type="match status" value="1"/>
</dbReference>
<dbReference type="InterPro" id="IPR006016">
    <property type="entry name" value="UspA"/>
</dbReference>
<feature type="domain" description="UspA" evidence="2">
    <location>
        <begin position="1"/>
        <end position="138"/>
    </location>
</feature>
<dbReference type="STRING" id="1150368.SAMN02927921_02522"/>
<dbReference type="CDD" id="cd00293">
    <property type="entry name" value="USP-like"/>
    <property type="match status" value="1"/>
</dbReference>
<dbReference type="InterPro" id="IPR006015">
    <property type="entry name" value="Universal_stress_UspA"/>
</dbReference>
<protein>
    <submittedName>
        <fullName evidence="3">Nucleotide-binding universal stress protein, UspA family</fullName>
    </submittedName>
</protein>
<dbReference type="Proteomes" id="UP000182248">
    <property type="component" value="Unassembled WGS sequence"/>
</dbReference>
<dbReference type="SUPFAM" id="SSF52402">
    <property type="entry name" value="Adenine nucleotide alpha hydrolases-like"/>
    <property type="match status" value="2"/>
</dbReference>
<dbReference type="PANTHER" id="PTHR46268">
    <property type="entry name" value="STRESS RESPONSE PROTEIN NHAX"/>
    <property type="match status" value="1"/>
</dbReference>
<comment type="similarity">
    <text evidence="1">Belongs to the universal stress protein A family.</text>
</comment>
<sequence length="272" mass="30502">MKTIVVATDFSVEAENALVYAAKMAAEHSYRLVLFSLYNISIHALNARLSDDTIQMLIEAKNKELDMLKVNVKATYAVEVETHLASGDFYEEVKYCIGQYGADLLVMGMAEKSVEQDLMGNTTTTAIHHLNTPILAIPEGARYKGIYHMMFACDIVKGVQKSVFEKVHAFASDFAAIVEVFHVSNKIEELQKAAPPTAMIDDELKDITHYYKNIESKKILEAIREEMASTKTDVLIMVPYKYGFWKSLVHRSKTRMMASGSHVPLLSLPVEV</sequence>
<evidence type="ECO:0000313" key="4">
    <source>
        <dbReference type="Proteomes" id="UP000182248"/>
    </source>
</evidence>
<reference evidence="3 4" key="1">
    <citation type="submission" date="2016-11" db="EMBL/GenBank/DDBJ databases">
        <authorList>
            <person name="Jaros S."/>
            <person name="Januszkiewicz K."/>
            <person name="Wedrychowicz H."/>
        </authorList>
    </citation>
    <scope>NUCLEOTIDE SEQUENCE [LARGE SCALE GENOMIC DNA]</scope>
    <source>
        <strain evidence="3 4">CGMCC 1.12145</strain>
    </source>
</reference>
<keyword evidence="4" id="KW-1185">Reference proteome</keyword>
<dbReference type="OrthoDB" id="9788959at2"/>
<accession>A0A1K1QFY0</accession>
<dbReference type="AlphaFoldDB" id="A0A1K1QFY0"/>
<dbReference type="PRINTS" id="PR01438">
    <property type="entry name" value="UNVRSLSTRESS"/>
</dbReference>
<dbReference type="Pfam" id="PF00582">
    <property type="entry name" value="Usp"/>
    <property type="match status" value="1"/>
</dbReference>
<evidence type="ECO:0000259" key="2">
    <source>
        <dbReference type="Pfam" id="PF00582"/>
    </source>
</evidence>
<evidence type="ECO:0000256" key="1">
    <source>
        <dbReference type="ARBA" id="ARBA00008791"/>
    </source>
</evidence>
<dbReference type="RefSeq" id="WP_072317740.1">
    <property type="nucleotide sequence ID" value="NZ_FPJE01000013.1"/>
</dbReference>
<evidence type="ECO:0000313" key="3">
    <source>
        <dbReference type="EMBL" id="SFW58856.1"/>
    </source>
</evidence>
<name>A0A1K1QFY0_9FLAO</name>
<organism evidence="3 4">
    <name type="scientific">Sinomicrobium oceani</name>
    <dbReference type="NCBI Taxonomy" id="1150368"/>
    <lineage>
        <taxon>Bacteria</taxon>
        <taxon>Pseudomonadati</taxon>
        <taxon>Bacteroidota</taxon>
        <taxon>Flavobacteriia</taxon>
        <taxon>Flavobacteriales</taxon>
        <taxon>Flavobacteriaceae</taxon>
        <taxon>Sinomicrobium</taxon>
    </lineage>
</organism>
<dbReference type="EMBL" id="FPJE01000013">
    <property type="protein sequence ID" value="SFW58856.1"/>
    <property type="molecule type" value="Genomic_DNA"/>
</dbReference>
<dbReference type="Gene3D" id="3.40.50.12370">
    <property type="match status" value="1"/>
</dbReference>
<proteinExistence type="inferred from homology"/>
<gene>
    <name evidence="3" type="ORF">SAMN02927921_02522</name>
</gene>